<dbReference type="PRINTS" id="PR00039">
    <property type="entry name" value="HTHLYSR"/>
</dbReference>
<evidence type="ECO:0000256" key="3">
    <source>
        <dbReference type="ARBA" id="ARBA00023125"/>
    </source>
</evidence>
<dbReference type="InterPro" id="IPR005119">
    <property type="entry name" value="LysR_subst-bd"/>
</dbReference>
<evidence type="ECO:0000256" key="2">
    <source>
        <dbReference type="ARBA" id="ARBA00023015"/>
    </source>
</evidence>
<comment type="caution">
    <text evidence="6">The sequence shown here is derived from an EMBL/GenBank/DDBJ whole genome shotgun (WGS) entry which is preliminary data.</text>
</comment>
<dbReference type="SUPFAM" id="SSF46785">
    <property type="entry name" value="Winged helix' DNA-binding domain"/>
    <property type="match status" value="1"/>
</dbReference>
<protein>
    <submittedName>
        <fullName evidence="6">LysR family glycine cleavage system transcriptional activator</fullName>
    </submittedName>
</protein>
<dbReference type="SUPFAM" id="SSF53850">
    <property type="entry name" value="Periplasmic binding protein-like II"/>
    <property type="match status" value="1"/>
</dbReference>
<feature type="domain" description="HTH lysR-type" evidence="5">
    <location>
        <begin position="4"/>
        <end position="61"/>
    </location>
</feature>
<evidence type="ECO:0000259" key="5">
    <source>
        <dbReference type="PROSITE" id="PS50931"/>
    </source>
</evidence>
<organism evidence="6 7">
    <name type="scientific">Rhizobium paknamense</name>
    <dbReference type="NCBI Taxonomy" id="1206817"/>
    <lineage>
        <taxon>Bacteria</taxon>
        <taxon>Pseudomonadati</taxon>
        <taxon>Pseudomonadota</taxon>
        <taxon>Alphaproteobacteria</taxon>
        <taxon>Hyphomicrobiales</taxon>
        <taxon>Rhizobiaceae</taxon>
        <taxon>Rhizobium/Agrobacterium group</taxon>
        <taxon>Rhizobium</taxon>
    </lineage>
</organism>
<dbReference type="InterPro" id="IPR000847">
    <property type="entry name" value="LysR_HTH_N"/>
</dbReference>
<accession>A0ABU0IJ79</accession>
<proteinExistence type="inferred from homology"/>
<dbReference type="InterPro" id="IPR036390">
    <property type="entry name" value="WH_DNA-bd_sf"/>
</dbReference>
<dbReference type="InterPro" id="IPR036388">
    <property type="entry name" value="WH-like_DNA-bd_sf"/>
</dbReference>
<dbReference type="Pfam" id="PF00126">
    <property type="entry name" value="HTH_1"/>
    <property type="match status" value="1"/>
</dbReference>
<dbReference type="Pfam" id="PF03466">
    <property type="entry name" value="LysR_substrate"/>
    <property type="match status" value="1"/>
</dbReference>
<dbReference type="PANTHER" id="PTHR30537">
    <property type="entry name" value="HTH-TYPE TRANSCRIPTIONAL REGULATOR"/>
    <property type="match status" value="1"/>
</dbReference>
<dbReference type="PANTHER" id="PTHR30537:SF79">
    <property type="entry name" value="TRANSCRIPTIONAL REGULATOR-RELATED"/>
    <property type="match status" value="1"/>
</dbReference>
<dbReference type="EMBL" id="JAUSWH010000013">
    <property type="protein sequence ID" value="MDQ0457269.1"/>
    <property type="molecule type" value="Genomic_DNA"/>
</dbReference>
<dbReference type="RefSeq" id="WP_307159443.1">
    <property type="nucleotide sequence ID" value="NZ_JAUSWH010000013.1"/>
</dbReference>
<evidence type="ECO:0000313" key="7">
    <source>
        <dbReference type="Proteomes" id="UP001235269"/>
    </source>
</evidence>
<evidence type="ECO:0000313" key="6">
    <source>
        <dbReference type="EMBL" id="MDQ0457269.1"/>
    </source>
</evidence>
<dbReference type="Proteomes" id="UP001235269">
    <property type="component" value="Unassembled WGS sequence"/>
</dbReference>
<reference evidence="6 7" key="1">
    <citation type="submission" date="2023-07" db="EMBL/GenBank/DDBJ databases">
        <title>Genomic Encyclopedia of Type Strains, Phase IV (KMG-IV): sequencing the most valuable type-strain genomes for metagenomic binning, comparative biology and taxonomic classification.</title>
        <authorList>
            <person name="Goeker M."/>
        </authorList>
    </citation>
    <scope>NUCLEOTIDE SEQUENCE [LARGE SCALE GENOMIC DNA]</scope>
    <source>
        <strain evidence="6 7">DSM 100301</strain>
    </source>
</reference>
<sequence>MKLPPLAAIRAFEAAARLESFARAAEELGTTSAAISQHVRALEDWLGQPLFARKARGVTLTKAGRAFGTEVSAGLGMIATAAERLRKPARSHHVSLSCLPSVVNHWLGERLPDFQKRHPDLQVSISYSADAQSAEQAGTDLLICHGRQPSPDAVLLISGETRPAASPEFIAAHGPFDQPRDLLTAPLLHDKSPASWSRWFRKVGVEASPQQGPMFADFNLLRSSLLAGLGVGLCPLALIRRDIEDGRLILLFDEGSDQDQGYWLVERSNPSPEAQLMRDWLVAEAMISKEGQA</sequence>
<dbReference type="InterPro" id="IPR058163">
    <property type="entry name" value="LysR-type_TF_proteobact-type"/>
</dbReference>
<dbReference type="PROSITE" id="PS50931">
    <property type="entry name" value="HTH_LYSR"/>
    <property type="match status" value="1"/>
</dbReference>
<gene>
    <name evidence="6" type="ORF">QO005_003618</name>
</gene>
<keyword evidence="2" id="KW-0805">Transcription regulation</keyword>
<keyword evidence="4" id="KW-0804">Transcription</keyword>
<keyword evidence="3" id="KW-0238">DNA-binding</keyword>
<comment type="similarity">
    <text evidence="1">Belongs to the LysR transcriptional regulatory family.</text>
</comment>
<name>A0ABU0IJ79_9HYPH</name>
<keyword evidence="7" id="KW-1185">Reference proteome</keyword>
<evidence type="ECO:0000256" key="4">
    <source>
        <dbReference type="ARBA" id="ARBA00023163"/>
    </source>
</evidence>
<dbReference type="Gene3D" id="1.10.10.10">
    <property type="entry name" value="Winged helix-like DNA-binding domain superfamily/Winged helix DNA-binding domain"/>
    <property type="match status" value="1"/>
</dbReference>
<dbReference type="Gene3D" id="3.40.190.10">
    <property type="entry name" value="Periplasmic binding protein-like II"/>
    <property type="match status" value="2"/>
</dbReference>
<evidence type="ECO:0000256" key="1">
    <source>
        <dbReference type="ARBA" id="ARBA00009437"/>
    </source>
</evidence>